<comment type="caution">
    <text evidence="8">The sequence shown here is derived from an EMBL/GenBank/DDBJ whole genome shotgun (WGS) entry which is preliminary data.</text>
</comment>
<evidence type="ECO:0000256" key="3">
    <source>
        <dbReference type="ARBA" id="ARBA00022729"/>
    </source>
</evidence>
<dbReference type="GO" id="GO:0004252">
    <property type="term" value="F:serine-type endopeptidase activity"/>
    <property type="evidence" value="ECO:0007669"/>
    <property type="project" value="InterPro"/>
</dbReference>
<protein>
    <submittedName>
        <fullName evidence="8">Conjugative transfer signal peptidase TraF</fullName>
    </submittedName>
</protein>
<feature type="signal peptide" evidence="6">
    <location>
        <begin position="1"/>
        <end position="24"/>
    </location>
</feature>
<evidence type="ECO:0000313" key="9">
    <source>
        <dbReference type="Proteomes" id="UP001165679"/>
    </source>
</evidence>
<dbReference type="NCBIfam" id="TIGR02771">
    <property type="entry name" value="TraF_Ti"/>
    <property type="match status" value="1"/>
</dbReference>
<dbReference type="GO" id="GO:0042597">
    <property type="term" value="C:periplasmic space"/>
    <property type="evidence" value="ECO:0007669"/>
    <property type="project" value="UniProtKB-SubCell"/>
</dbReference>
<dbReference type="SUPFAM" id="SSF51306">
    <property type="entry name" value="LexA/Signal peptidase"/>
    <property type="match status" value="1"/>
</dbReference>
<dbReference type="InterPro" id="IPR019533">
    <property type="entry name" value="Peptidase_S26"/>
</dbReference>
<feature type="domain" description="Peptidase S26" evidence="7">
    <location>
        <begin position="8"/>
        <end position="171"/>
    </location>
</feature>
<keyword evidence="4" id="KW-0574">Periplasm</keyword>
<reference evidence="8" key="2">
    <citation type="submission" date="2022-10" db="EMBL/GenBank/DDBJ databases">
        <authorList>
            <person name="Trinh H.N."/>
        </authorList>
    </citation>
    <scope>NUCLEOTIDE SEQUENCE</scope>
    <source>
        <strain evidence="8">RN2-1</strain>
    </source>
</reference>
<dbReference type="AlphaFoldDB" id="A0AA42CF78"/>
<dbReference type="InterPro" id="IPR036286">
    <property type="entry name" value="LexA/Signal_pep-like_sf"/>
</dbReference>
<evidence type="ECO:0000313" key="8">
    <source>
        <dbReference type="EMBL" id="MCW3476239.1"/>
    </source>
</evidence>
<evidence type="ECO:0000256" key="5">
    <source>
        <dbReference type="ARBA" id="ARBA00022971"/>
    </source>
</evidence>
<evidence type="ECO:0000256" key="2">
    <source>
        <dbReference type="ARBA" id="ARBA00005849"/>
    </source>
</evidence>
<evidence type="ECO:0000259" key="7">
    <source>
        <dbReference type="Pfam" id="PF10502"/>
    </source>
</evidence>
<sequence>MRRGEVAVCAVVAAVLGTLAAADAGGVRVNVTPSMPVGLWKIESSLPFPARGEVVTVCLPEGDAVREAIRRGYVSAGACPGGSEPLVKPVAAIGGDLVVVSTHGITVNGAPVPSSVPLAQDEAGRALRPVPAGLYRVARDTVWLLSRHDPRSFDSRYFGTIPIANVRDVARPLWVWR</sequence>
<organism evidence="8 9">
    <name type="scientific">Limobrevibacterium gyesilva</name>
    <dbReference type="NCBI Taxonomy" id="2991712"/>
    <lineage>
        <taxon>Bacteria</taxon>
        <taxon>Pseudomonadati</taxon>
        <taxon>Pseudomonadota</taxon>
        <taxon>Alphaproteobacteria</taxon>
        <taxon>Acetobacterales</taxon>
        <taxon>Acetobacteraceae</taxon>
        <taxon>Limobrevibacterium</taxon>
    </lineage>
</organism>
<name>A0AA42CF78_9PROT</name>
<comment type="subcellular location">
    <subcellularLocation>
        <location evidence="1">Periplasm</location>
    </subcellularLocation>
</comment>
<gene>
    <name evidence="8" type="primary">traF</name>
    <name evidence="8" type="ORF">OL599_16805</name>
</gene>
<feature type="chain" id="PRO_5041299071" evidence="6">
    <location>
        <begin position="25"/>
        <end position="177"/>
    </location>
</feature>
<evidence type="ECO:0000256" key="1">
    <source>
        <dbReference type="ARBA" id="ARBA00004418"/>
    </source>
</evidence>
<evidence type="ECO:0000256" key="6">
    <source>
        <dbReference type="SAM" id="SignalP"/>
    </source>
</evidence>
<reference evidence="8" key="1">
    <citation type="submission" date="2022-09" db="EMBL/GenBank/DDBJ databases">
        <title>Rhodovastum sp. nov. RN2-1 isolated from soil in Seongnam, South Korea.</title>
        <authorList>
            <person name="Le N.T."/>
        </authorList>
    </citation>
    <scope>NUCLEOTIDE SEQUENCE</scope>
    <source>
        <strain evidence="8">RN2-1</strain>
    </source>
</reference>
<keyword evidence="9" id="KW-1185">Reference proteome</keyword>
<dbReference type="InterPro" id="IPR014139">
    <property type="entry name" value="Peptidase_S26C_TraF"/>
</dbReference>
<dbReference type="Pfam" id="PF10502">
    <property type="entry name" value="Peptidase_S26"/>
    <property type="match status" value="1"/>
</dbReference>
<keyword evidence="5" id="KW-0184">Conjugation</keyword>
<proteinExistence type="inferred from homology"/>
<comment type="similarity">
    <text evidence="2">Belongs to the peptidase S26C family.</text>
</comment>
<evidence type="ECO:0000256" key="4">
    <source>
        <dbReference type="ARBA" id="ARBA00022764"/>
    </source>
</evidence>
<dbReference type="Gene3D" id="2.10.109.10">
    <property type="entry name" value="Umud Fragment, subunit A"/>
    <property type="match status" value="1"/>
</dbReference>
<dbReference type="EMBL" id="JAPDNT010000017">
    <property type="protein sequence ID" value="MCW3476239.1"/>
    <property type="molecule type" value="Genomic_DNA"/>
</dbReference>
<dbReference type="GO" id="GO:0006465">
    <property type="term" value="P:signal peptide processing"/>
    <property type="evidence" value="ECO:0007669"/>
    <property type="project" value="InterPro"/>
</dbReference>
<keyword evidence="3 6" id="KW-0732">Signal</keyword>
<dbReference type="Proteomes" id="UP001165679">
    <property type="component" value="Unassembled WGS sequence"/>
</dbReference>
<accession>A0AA42CF78</accession>